<dbReference type="PANTHER" id="PTHR35011:SF2">
    <property type="entry name" value="2,3-DIKETO-L-GULONATE TRAP TRANSPORTER SMALL PERMEASE PROTEIN YIAM"/>
    <property type="match status" value="1"/>
</dbReference>
<evidence type="ECO:0000256" key="2">
    <source>
        <dbReference type="ARBA" id="ARBA00022448"/>
    </source>
</evidence>
<dbReference type="RefSeq" id="WP_204005358.1">
    <property type="nucleotide sequence ID" value="NZ_BOPG01000059.1"/>
</dbReference>
<dbReference type="GO" id="GO:0005886">
    <property type="term" value="C:plasma membrane"/>
    <property type="evidence" value="ECO:0007669"/>
    <property type="project" value="UniProtKB-SubCell"/>
</dbReference>
<keyword evidence="2" id="KW-0813">Transport</keyword>
<sequence length="189" mass="20527">MTAEVETEVEEKSATPDFQRSNRFLAGLAVFENWLIMLLLAGTVLVLLGQVFFRYALEQPLSWSNEAATDLLVYVAFVGFAIGIRDNAHVALNLFERKLGARPRKWLRIGELVVLGVVLGCIGIGGATYLWEQRDVVSPVGIPLWAAFLPLPFGAVLGLVHIVVEVVAVLRGASVEEIVDREAEAGGAV</sequence>
<dbReference type="InterPro" id="IPR055348">
    <property type="entry name" value="DctQ"/>
</dbReference>
<evidence type="ECO:0000256" key="7">
    <source>
        <dbReference type="ARBA" id="ARBA00023136"/>
    </source>
</evidence>
<comment type="subcellular location">
    <subcellularLocation>
        <location evidence="1">Cell inner membrane</location>
        <topology evidence="1">Multi-pass membrane protein</topology>
    </subcellularLocation>
</comment>
<keyword evidence="7 9" id="KW-0472">Membrane</keyword>
<evidence type="ECO:0000313" key="12">
    <source>
        <dbReference type="Proteomes" id="UP000612585"/>
    </source>
</evidence>
<reference evidence="11" key="1">
    <citation type="submission" date="2021-01" db="EMBL/GenBank/DDBJ databases">
        <title>Whole genome shotgun sequence of Virgisporangium aurantiacum NBRC 16421.</title>
        <authorList>
            <person name="Komaki H."/>
            <person name="Tamura T."/>
        </authorList>
    </citation>
    <scope>NUCLEOTIDE SEQUENCE</scope>
    <source>
        <strain evidence="11">NBRC 16421</strain>
    </source>
</reference>
<dbReference type="Pfam" id="PF04290">
    <property type="entry name" value="DctQ"/>
    <property type="match status" value="1"/>
</dbReference>
<organism evidence="11 12">
    <name type="scientific">Virgisporangium aurantiacum</name>
    <dbReference type="NCBI Taxonomy" id="175570"/>
    <lineage>
        <taxon>Bacteria</taxon>
        <taxon>Bacillati</taxon>
        <taxon>Actinomycetota</taxon>
        <taxon>Actinomycetes</taxon>
        <taxon>Micromonosporales</taxon>
        <taxon>Micromonosporaceae</taxon>
        <taxon>Virgisporangium</taxon>
    </lineage>
</organism>
<dbReference type="InterPro" id="IPR007387">
    <property type="entry name" value="TRAP_DctQ"/>
</dbReference>
<feature type="transmembrane region" description="Helical" evidence="9">
    <location>
        <begin position="24"/>
        <end position="51"/>
    </location>
</feature>
<feature type="domain" description="Tripartite ATP-independent periplasmic transporters DctQ component" evidence="10">
    <location>
        <begin position="44"/>
        <end position="171"/>
    </location>
</feature>
<feature type="transmembrane region" description="Helical" evidence="9">
    <location>
        <begin position="109"/>
        <end position="130"/>
    </location>
</feature>
<evidence type="ECO:0000256" key="1">
    <source>
        <dbReference type="ARBA" id="ARBA00004429"/>
    </source>
</evidence>
<keyword evidence="4" id="KW-0997">Cell inner membrane</keyword>
<keyword evidence="3" id="KW-1003">Cell membrane</keyword>
<keyword evidence="5 9" id="KW-0812">Transmembrane</keyword>
<dbReference type="GO" id="GO:0022857">
    <property type="term" value="F:transmembrane transporter activity"/>
    <property type="evidence" value="ECO:0007669"/>
    <property type="project" value="TreeGrafter"/>
</dbReference>
<evidence type="ECO:0000256" key="9">
    <source>
        <dbReference type="SAM" id="Phobius"/>
    </source>
</evidence>
<dbReference type="Proteomes" id="UP000612585">
    <property type="component" value="Unassembled WGS sequence"/>
</dbReference>
<evidence type="ECO:0000256" key="5">
    <source>
        <dbReference type="ARBA" id="ARBA00022692"/>
    </source>
</evidence>
<gene>
    <name evidence="11" type="ORF">Vau01_082910</name>
</gene>
<evidence type="ECO:0000256" key="3">
    <source>
        <dbReference type="ARBA" id="ARBA00022475"/>
    </source>
</evidence>
<feature type="transmembrane region" description="Helical" evidence="9">
    <location>
        <begin position="71"/>
        <end position="88"/>
    </location>
</feature>
<evidence type="ECO:0000256" key="4">
    <source>
        <dbReference type="ARBA" id="ARBA00022519"/>
    </source>
</evidence>
<name>A0A8J4E3E9_9ACTN</name>
<accession>A0A8J4E3E9</accession>
<proteinExistence type="inferred from homology"/>
<dbReference type="EMBL" id="BOPG01000059">
    <property type="protein sequence ID" value="GIJ60775.1"/>
    <property type="molecule type" value="Genomic_DNA"/>
</dbReference>
<comment type="similarity">
    <text evidence="8">Belongs to the TRAP transporter small permease family.</text>
</comment>
<dbReference type="PANTHER" id="PTHR35011">
    <property type="entry name" value="2,3-DIKETO-L-GULONATE TRAP TRANSPORTER SMALL PERMEASE PROTEIN YIAM"/>
    <property type="match status" value="1"/>
</dbReference>
<evidence type="ECO:0000313" key="11">
    <source>
        <dbReference type="EMBL" id="GIJ60775.1"/>
    </source>
</evidence>
<feature type="transmembrane region" description="Helical" evidence="9">
    <location>
        <begin position="142"/>
        <end position="164"/>
    </location>
</feature>
<evidence type="ECO:0000259" key="10">
    <source>
        <dbReference type="Pfam" id="PF04290"/>
    </source>
</evidence>
<comment type="caution">
    <text evidence="11">The sequence shown here is derived from an EMBL/GenBank/DDBJ whole genome shotgun (WGS) entry which is preliminary data.</text>
</comment>
<keyword evidence="12" id="KW-1185">Reference proteome</keyword>
<dbReference type="GO" id="GO:0015740">
    <property type="term" value="P:C4-dicarboxylate transport"/>
    <property type="evidence" value="ECO:0007669"/>
    <property type="project" value="TreeGrafter"/>
</dbReference>
<keyword evidence="6 9" id="KW-1133">Transmembrane helix</keyword>
<dbReference type="AlphaFoldDB" id="A0A8J4E3E9"/>
<protein>
    <recommendedName>
        <fullName evidence="10">Tripartite ATP-independent periplasmic transporters DctQ component domain-containing protein</fullName>
    </recommendedName>
</protein>
<evidence type="ECO:0000256" key="8">
    <source>
        <dbReference type="ARBA" id="ARBA00038436"/>
    </source>
</evidence>
<evidence type="ECO:0000256" key="6">
    <source>
        <dbReference type="ARBA" id="ARBA00022989"/>
    </source>
</evidence>